<name>A0A2Z7B9F5_9LAMI</name>
<dbReference type="EMBL" id="KV010144">
    <property type="protein sequence ID" value="KZV28369.1"/>
    <property type="molecule type" value="Genomic_DNA"/>
</dbReference>
<organism evidence="1 2">
    <name type="scientific">Dorcoceras hygrometricum</name>
    <dbReference type="NCBI Taxonomy" id="472368"/>
    <lineage>
        <taxon>Eukaryota</taxon>
        <taxon>Viridiplantae</taxon>
        <taxon>Streptophyta</taxon>
        <taxon>Embryophyta</taxon>
        <taxon>Tracheophyta</taxon>
        <taxon>Spermatophyta</taxon>
        <taxon>Magnoliopsida</taxon>
        <taxon>eudicotyledons</taxon>
        <taxon>Gunneridae</taxon>
        <taxon>Pentapetalae</taxon>
        <taxon>asterids</taxon>
        <taxon>lamiids</taxon>
        <taxon>Lamiales</taxon>
        <taxon>Gesneriaceae</taxon>
        <taxon>Didymocarpoideae</taxon>
        <taxon>Trichosporeae</taxon>
        <taxon>Loxocarpinae</taxon>
        <taxon>Dorcoceras</taxon>
    </lineage>
</organism>
<dbReference type="Proteomes" id="UP000250235">
    <property type="component" value="Unassembled WGS sequence"/>
</dbReference>
<evidence type="ECO:0000313" key="1">
    <source>
        <dbReference type="EMBL" id="KZV28369.1"/>
    </source>
</evidence>
<evidence type="ECO:0000313" key="2">
    <source>
        <dbReference type="Proteomes" id="UP000250235"/>
    </source>
</evidence>
<sequence>MPHCTKSSGMLPEDLHQGFGRIAQGEDNAFKSPTSIRLSLGVMITENREIISPKITTSASRAGCFRDGDHPSILRTPDVPISQAPELVVARRLREFVAPIVATPSAANVADCGTFYFTKCCPFLVVLSGSNTVTTPTFIVLLPPPQVGASSINARHCTFLQRIYHVWTDLVEFRSD</sequence>
<gene>
    <name evidence="1" type="ORF">F511_16737</name>
</gene>
<proteinExistence type="predicted"/>
<keyword evidence="2" id="KW-1185">Reference proteome</keyword>
<dbReference type="AlphaFoldDB" id="A0A2Z7B9F5"/>
<accession>A0A2Z7B9F5</accession>
<protein>
    <submittedName>
        <fullName evidence="1">Uncharacterized protein</fullName>
    </submittedName>
</protein>
<reference evidence="1 2" key="1">
    <citation type="journal article" date="2015" name="Proc. Natl. Acad. Sci. U.S.A.">
        <title>The resurrection genome of Boea hygrometrica: A blueprint for survival of dehydration.</title>
        <authorList>
            <person name="Xiao L."/>
            <person name="Yang G."/>
            <person name="Zhang L."/>
            <person name="Yang X."/>
            <person name="Zhao S."/>
            <person name="Ji Z."/>
            <person name="Zhou Q."/>
            <person name="Hu M."/>
            <person name="Wang Y."/>
            <person name="Chen M."/>
            <person name="Xu Y."/>
            <person name="Jin H."/>
            <person name="Xiao X."/>
            <person name="Hu G."/>
            <person name="Bao F."/>
            <person name="Hu Y."/>
            <person name="Wan P."/>
            <person name="Li L."/>
            <person name="Deng X."/>
            <person name="Kuang T."/>
            <person name="Xiang C."/>
            <person name="Zhu J.K."/>
            <person name="Oliver M.J."/>
            <person name="He Y."/>
        </authorList>
    </citation>
    <scope>NUCLEOTIDE SEQUENCE [LARGE SCALE GENOMIC DNA]</scope>
    <source>
        <strain evidence="2">cv. XS01</strain>
    </source>
</reference>